<feature type="domain" description="HTH marR-type" evidence="4">
    <location>
        <begin position="10"/>
        <end position="144"/>
    </location>
</feature>
<dbReference type="Pfam" id="PF12802">
    <property type="entry name" value="MarR_2"/>
    <property type="match status" value="1"/>
</dbReference>
<dbReference type="InterPro" id="IPR000835">
    <property type="entry name" value="HTH_MarR-typ"/>
</dbReference>
<dbReference type="PROSITE" id="PS01117">
    <property type="entry name" value="HTH_MARR_1"/>
    <property type="match status" value="1"/>
</dbReference>
<name>C0GCW9_DETAL</name>
<keyword evidence="2" id="KW-0238">DNA-binding</keyword>
<dbReference type="Gene3D" id="1.10.10.10">
    <property type="entry name" value="Winged helix-like DNA-binding domain superfamily/Winged helix DNA-binding domain"/>
    <property type="match status" value="1"/>
</dbReference>
<dbReference type="SMART" id="SM00347">
    <property type="entry name" value="HTH_MARR"/>
    <property type="match status" value="1"/>
</dbReference>
<dbReference type="InterPro" id="IPR023187">
    <property type="entry name" value="Tscrpt_reg_MarR-type_CS"/>
</dbReference>
<dbReference type="PANTHER" id="PTHR42756:SF1">
    <property type="entry name" value="TRANSCRIPTIONAL REPRESSOR OF EMRAB OPERON"/>
    <property type="match status" value="1"/>
</dbReference>
<dbReference type="InterPro" id="IPR036388">
    <property type="entry name" value="WH-like_DNA-bd_sf"/>
</dbReference>
<reference evidence="5 6" key="1">
    <citation type="submission" date="2009-02" db="EMBL/GenBank/DDBJ databases">
        <title>Sequencing of the draft genome and assembly of Dethiobacter alkaliphilus AHT 1.</title>
        <authorList>
            <consortium name="US DOE Joint Genome Institute (JGI-PGF)"/>
            <person name="Lucas S."/>
            <person name="Copeland A."/>
            <person name="Lapidus A."/>
            <person name="Glavina del Rio T."/>
            <person name="Dalin E."/>
            <person name="Tice H."/>
            <person name="Bruce D."/>
            <person name="Goodwin L."/>
            <person name="Pitluck S."/>
            <person name="Larimer F."/>
            <person name="Land M.L."/>
            <person name="Hauser L."/>
            <person name="Muyzer G."/>
        </authorList>
    </citation>
    <scope>NUCLEOTIDE SEQUENCE [LARGE SCALE GENOMIC DNA]</scope>
    <source>
        <strain evidence="5 6">AHT 1</strain>
    </source>
</reference>
<evidence type="ECO:0000259" key="4">
    <source>
        <dbReference type="PROSITE" id="PS50995"/>
    </source>
</evidence>
<dbReference type="EMBL" id="ACJM01000001">
    <property type="protein sequence ID" value="EEG79054.1"/>
    <property type="molecule type" value="Genomic_DNA"/>
</dbReference>
<dbReference type="GO" id="GO:0003700">
    <property type="term" value="F:DNA-binding transcription factor activity"/>
    <property type="evidence" value="ECO:0007669"/>
    <property type="project" value="InterPro"/>
</dbReference>
<evidence type="ECO:0000256" key="2">
    <source>
        <dbReference type="ARBA" id="ARBA00023125"/>
    </source>
</evidence>
<dbReference type="eggNOG" id="COG1846">
    <property type="taxonomic scope" value="Bacteria"/>
</dbReference>
<dbReference type="InterPro" id="IPR036390">
    <property type="entry name" value="WH_DNA-bd_sf"/>
</dbReference>
<evidence type="ECO:0000256" key="1">
    <source>
        <dbReference type="ARBA" id="ARBA00023015"/>
    </source>
</evidence>
<dbReference type="Proteomes" id="UP000006443">
    <property type="component" value="Unassembled WGS sequence"/>
</dbReference>
<evidence type="ECO:0000313" key="5">
    <source>
        <dbReference type="EMBL" id="EEG79054.1"/>
    </source>
</evidence>
<keyword evidence="3" id="KW-0804">Transcription</keyword>
<dbReference type="STRING" id="555088.DealDRAFT_0328"/>
<dbReference type="RefSeq" id="WP_008514226.1">
    <property type="nucleotide sequence ID" value="NZ_ACJM01000001.1"/>
</dbReference>
<dbReference type="AlphaFoldDB" id="C0GCW9"/>
<organism evidence="5 6">
    <name type="scientific">Dethiobacter alkaliphilus AHT 1</name>
    <dbReference type="NCBI Taxonomy" id="555088"/>
    <lineage>
        <taxon>Bacteria</taxon>
        <taxon>Bacillati</taxon>
        <taxon>Bacillota</taxon>
        <taxon>Dethiobacteria</taxon>
        <taxon>Dethiobacterales</taxon>
        <taxon>Dethiobacteraceae</taxon>
        <taxon>Dethiobacter</taxon>
    </lineage>
</organism>
<gene>
    <name evidence="5" type="ORF">DealDRAFT_0328</name>
</gene>
<dbReference type="PROSITE" id="PS50995">
    <property type="entry name" value="HTH_MARR_2"/>
    <property type="match status" value="1"/>
</dbReference>
<keyword evidence="1" id="KW-0805">Transcription regulation</keyword>
<accession>C0GCW9</accession>
<keyword evidence="6" id="KW-1185">Reference proteome</keyword>
<evidence type="ECO:0000313" key="6">
    <source>
        <dbReference type="Proteomes" id="UP000006443"/>
    </source>
</evidence>
<comment type="caution">
    <text evidence="5">The sequence shown here is derived from an EMBL/GenBank/DDBJ whole genome shotgun (WGS) entry which is preliminary data.</text>
</comment>
<proteinExistence type="predicted"/>
<dbReference type="GO" id="GO:0003677">
    <property type="term" value="F:DNA binding"/>
    <property type="evidence" value="ECO:0007669"/>
    <property type="project" value="UniProtKB-KW"/>
</dbReference>
<evidence type="ECO:0000256" key="3">
    <source>
        <dbReference type="ARBA" id="ARBA00023163"/>
    </source>
</evidence>
<dbReference type="SUPFAM" id="SSF46785">
    <property type="entry name" value="Winged helix' DNA-binding domain"/>
    <property type="match status" value="1"/>
</dbReference>
<sequence>MDINKEIKETEQLFLELFPLYYHKFGAIFREDDGLPMRCTKNQKRAILLIAKGNDVTSSELGRCLDMRKGSLTSLLDSLEEMGLVRRRPDDHDRRRTLLYLTADGKDYFAKMMKRHENMFTEIISTLSPEDIKRIRHGLRDVVDGLKKI</sequence>
<dbReference type="PANTHER" id="PTHR42756">
    <property type="entry name" value="TRANSCRIPTIONAL REGULATOR, MARR"/>
    <property type="match status" value="1"/>
</dbReference>
<dbReference type="PRINTS" id="PR00598">
    <property type="entry name" value="HTHMARR"/>
</dbReference>
<dbReference type="OrthoDB" id="1707673at2"/>
<protein>
    <submittedName>
        <fullName evidence="5">Transcriptional regulator, MarR family</fullName>
    </submittedName>
</protein>